<dbReference type="EMBL" id="JBHTKK010000050">
    <property type="protein sequence ID" value="MFD1068288.1"/>
    <property type="molecule type" value="Genomic_DNA"/>
</dbReference>
<dbReference type="Pfam" id="PF07552">
    <property type="entry name" value="Coat_X"/>
    <property type="match status" value="2"/>
</dbReference>
<evidence type="ECO:0000313" key="3">
    <source>
        <dbReference type="Proteomes" id="UP001597041"/>
    </source>
</evidence>
<dbReference type="InterPro" id="IPR011428">
    <property type="entry name" value="Spore_coat_X/V"/>
</dbReference>
<accession>A0ABW3NM42</accession>
<dbReference type="Proteomes" id="UP001597041">
    <property type="component" value="Unassembled WGS sequence"/>
</dbReference>
<organism evidence="2 3">
    <name type="scientific">Oceanobacillus locisalsi</name>
    <dbReference type="NCBI Taxonomy" id="546107"/>
    <lineage>
        <taxon>Bacteria</taxon>
        <taxon>Bacillati</taxon>
        <taxon>Bacillota</taxon>
        <taxon>Bacilli</taxon>
        <taxon>Bacillales</taxon>
        <taxon>Bacillaceae</taxon>
        <taxon>Oceanobacillus</taxon>
    </lineage>
</organism>
<feature type="domain" description="Spore coat protein X/V" evidence="1">
    <location>
        <begin position="22"/>
        <end position="77"/>
    </location>
</feature>
<proteinExistence type="predicted"/>
<reference evidence="3" key="1">
    <citation type="journal article" date="2019" name="Int. J. Syst. Evol. Microbiol.">
        <title>The Global Catalogue of Microorganisms (GCM) 10K type strain sequencing project: providing services to taxonomists for standard genome sequencing and annotation.</title>
        <authorList>
            <consortium name="The Broad Institute Genomics Platform"/>
            <consortium name="The Broad Institute Genome Sequencing Center for Infectious Disease"/>
            <person name="Wu L."/>
            <person name="Ma J."/>
        </authorList>
    </citation>
    <scope>NUCLEOTIDE SEQUENCE [LARGE SCALE GENOMIC DNA]</scope>
    <source>
        <strain evidence="3">CCUG 56608</strain>
    </source>
</reference>
<keyword evidence="2" id="KW-0167">Capsid protein</keyword>
<sequence>MMPKKEWRALDYCDDDRNNQADVDEAAKQQSLTKQSSEEWIIIKDSEGVTVTTTDTQAAVNLQIGIEVAIAVVLSITLADSNQAKDVFQDLEQVMKTKQSNRQKTIIEKSKNVDITTADIDVAINVQLLIQLLVAIVVSLDIL</sequence>
<comment type="caution">
    <text evidence="2">The sequence shown here is derived from an EMBL/GenBank/DDBJ whole genome shotgun (WGS) entry which is preliminary data.</text>
</comment>
<evidence type="ECO:0000259" key="1">
    <source>
        <dbReference type="Pfam" id="PF07552"/>
    </source>
</evidence>
<gene>
    <name evidence="2" type="ORF">ACFQ19_20140</name>
</gene>
<keyword evidence="2" id="KW-0946">Virion</keyword>
<dbReference type="RefSeq" id="WP_379594640.1">
    <property type="nucleotide sequence ID" value="NZ_JBHTKK010000050.1"/>
</dbReference>
<protein>
    <submittedName>
        <fullName evidence="2">Spore coat protein</fullName>
    </submittedName>
</protein>
<keyword evidence="3" id="KW-1185">Reference proteome</keyword>
<feature type="domain" description="Spore coat protein X/V" evidence="1">
    <location>
        <begin position="86"/>
        <end position="142"/>
    </location>
</feature>
<name>A0ABW3NM42_9BACI</name>
<evidence type="ECO:0000313" key="2">
    <source>
        <dbReference type="EMBL" id="MFD1068288.1"/>
    </source>
</evidence>